<protein>
    <submittedName>
        <fullName evidence="1">Uncharacterized protein</fullName>
    </submittedName>
</protein>
<name>A0A1H8BJP5_9BACL</name>
<dbReference type="AlphaFoldDB" id="A0A1H8BJP5"/>
<evidence type="ECO:0000313" key="1">
    <source>
        <dbReference type="EMBL" id="SEM82689.1"/>
    </source>
</evidence>
<dbReference type="RefSeq" id="WP_089965169.1">
    <property type="nucleotide sequence ID" value="NZ_FOCQ01000002.1"/>
</dbReference>
<dbReference type="EMBL" id="FOCQ01000002">
    <property type="protein sequence ID" value="SEM82689.1"/>
    <property type="molecule type" value="Genomic_DNA"/>
</dbReference>
<dbReference type="OrthoDB" id="2679555at2"/>
<keyword evidence="2" id="KW-1185">Reference proteome</keyword>
<organism evidence="1 2">
    <name type="scientific">Lihuaxuella thermophila</name>
    <dbReference type="NCBI Taxonomy" id="1173111"/>
    <lineage>
        <taxon>Bacteria</taxon>
        <taxon>Bacillati</taxon>
        <taxon>Bacillota</taxon>
        <taxon>Bacilli</taxon>
        <taxon>Bacillales</taxon>
        <taxon>Thermoactinomycetaceae</taxon>
        <taxon>Lihuaxuella</taxon>
    </lineage>
</organism>
<proteinExistence type="predicted"/>
<accession>A0A1H8BJP5</accession>
<gene>
    <name evidence="1" type="ORF">SAMN05444955_102206</name>
</gene>
<sequence>MDTSQVHAFLHSKNWFDPDQDSRYIHLHHPYAVLVSPQEGRITLRGKAGTDDGQNGEEIFSFNTLKELQLWFEENIGE</sequence>
<reference evidence="1 2" key="1">
    <citation type="submission" date="2016-10" db="EMBL/GenBank/DDBJ databases">
        <authorList>
            <person name="de Groot N.N."/>
        </authorList>
    </citation>
    <scope>NUCLEOTIDE SEQUENCE [LARGE SCALE GENOMIC DNA]</scope>
    <source>
        <strain evidence="1 2">DSM 46701</strain>
    </source>
</reference>
<evidence type="ECO:0000313" key="2">
    <source>
        <dbReference type="Proteomes" id="UP000199695"/>
    </source>
</evidence>
<dbReference type="Proteomes" id="UP000199695">
    <property type="component" value="Unassembled WGS sequence"/>
</dbReference>